<evidence type="ECO:0000313" key="10">
    <source>
        <dbReference type="Proteomes" id="UP001501468"/>
    </source>
</evidence>
<dbReference type="Pfam" id="PF00675">
    <property type="entry name" value="Peptidase_M16"/>
    <property type="match status" value="1"/>
</dbReference>
<evidence type="ECO:0000256" key="1">
    <source>
        <dbReference type="ARBA" id="ARBA00007261"/>
    </source>
</evidence>
<feature type="domain" description="Peptidase M16 C-terminal" evidence="8">
    <location>
        <begin position="176"/>
        <end position="352"/>
    </location>
</feature>
<dbReference type="InterPro" id="IPR011249">
    <property type="entry name" value="Metalloenz_LuxS/M16"/>
</dbReference>
<evidence type="ECO:0000256" key="5">
    <source>
        <dbReference type="ARBA" id="ARBA00023049"/>
    </source>
</evidence>
<evidence type="ECO:0000256" key="3">
    <source>
        <dbReference type="ARBA" id="ARBA00022801"/>
    </source>
</evidence>
<reference evidence="10" key="1">
    <citation type="journal article" date="2019" name="Int. J. Syst. Evol. Microbiol.">
        <title>The Global Catalogue of Microorganisms (GCM) 10K type strain sequencing project: providing services to taxonomists for standard genome sequencing and annotation.</title>
        <authorList>
            <consortium name="The Broad Institute Genomics Platform"/>
            <consortium name="The Broad Institute Genome Sequencing Center for Infectious Disease"/>
            <person name="Wu L."/>
            <person name="Ma J."/>
        </authorList>
    </citation>
    <scope>NUCLEOTIDE SEQUENCE [LARGE SCALE GENOMIC DNA]</scope>
    <source>
        <strain evidence="10">JCM 17125</strain>
    </source>
</reference>
<evidence type="ECO:0000256" key="2">
    <source>
        <dbReference type="ARBA" id="ARBA00022670"/>
    </source>
</evidence>
<keyword evidence="4" id="KW-0862">Zinc</keyword>
<dbReference type="RefSeq" id="WP_344943354.1">
    <property type="nucleotide sequence ID" value="NZ_BAABDC010000002.1"/>
</dbReference>
<feature type="region of interest" description="Disordered" evidence="6">
    <location>
        <begin position="430"/>
        <end position="465"/>
    </location>
</feature>
<organism evidence="9 10">
    <name type="scientific">Terrabacter ginsenosidimutans</name>
    <dbReference type="NCBI Taxonomy" id="490575"/>
    <lineage>
        <taxon>Bacteria</taxon>
        <taxon>Bacillati</taxon>
        <taxon>Actinomycetota</taxon>
        <taxon>Actinomycetes</taxon>
        <taxon>Micrococcales</taxon>
        <taxon>Intrasporangiaceae</taxon>
        <taxon>Terrabacter</taxon>
    </lineage>
</organism>
<keyword evidence="2" id="KW-0645">Protease</keyword>
<evidence type="ECO:0000256" key="6">
    <source>
        <dbReference type="SAM" id="MobiDB-lite"/>
    </source>
</evidence>
<comment type="similarity">
    <text evidence="1">Belongs to the peptidase M16 family.</text>
</comment>
<name>A0ABP7D297_9MICO</name>
<keyword evidence="5" id="KW-0482">Metalloprotease</keyword>
<sequence>MTAISYPLVERTLANGLHVIVSEDHTVPNVAVNLWVGVGSRHETPGRTGFAHLFEHLMFQGSRNVASGEHFSALMDEGARLNATTWFDRTNYFETVPTGALELALWLEADRHGHLLDALTQENLDNQRDVVKEEKRQRYDNVPYGSALIDIYATVFPPDHPYHHPTIGSMEDLDAATLEDVHAFYRAHYGPNNTVLTLVGDVSPEEGFAAAERYFGPLPAIELQPRERHPQLPPLAEPVHLDRVGDVPNDRLYICFRLPVDTTPDYLACQVAVDVLGGLASSRLVRRLVRTDETAVAVGGWTMGLVDGSGLGTITVDVSAGADVQEIEDAVCEEIRRFVDEGPDAAELESVIADTERSWLSALASIEERADHISHHALLTGDATYVNTFVDRIRSVTAEQAKAAAAAWLAPGSRAVVRYLTEASGGVDVPTLAEDTTATGTTEPTDTTDTTGAAATTRRESEEAS</sequence>
<gene>
    <name evidence="9" type="ORF">GCM10022399_13230</name>
</gene>
<evidence type="ECO:0000313" key="9">
    <source>
        <dbReference type="EMBL" id="GAA3698216.1"/>
    </source>
</evidence>
<dbReference type="InterPro" id="IPR011765">
    <property type="entry name" value="Pept_M16_N"/>
</dbReference>
<feature type="compositionally biased region" description="Low complexity" evidence="6">
    <location>
        <begin position="430"/>
        <end position="456"/>
    </location>
</feature>
<evidence type="ECO:0000259" key="8">
    <source>
        <dbReference type="Pfam" id="PF05193"/>
    </source>
</evidence>
<dbReference type="SUPFAM" id="SSF63411">
    <property type="entry name" value="LuxS/MPP-like metallohydrolase"/>
    <property type="match status" value="2"/>
</dbReference>
<keyword evidence="3" id="KW-0378">Hydrolase</keyword>
<comment type="caution">
    <text evidence="9">The sequence shown here is derived from an EMBL/GenBank/DDBJ whole genome shotgun (WGS) entry which is preliminary data.</text>
</comment>
<dbReference type="PANTHER" id="PTHR43690">
    <property type="entry name" value="NARDILYSIN"/>
    <property type="match status" value="1"/>
</dbReference>
<dbReference type="EMBL" id="BAABDC010000002">
    <property type="protein sequence ID" value="GAA3698216.1"/>
    <property type="molecule type" value="Genomic_DNA"/>
</dbReference>
<accession>A0ABP7D297</accession>
<protein>
    <submittedName>
        <fullName evidence="9">Pitrilysin family protein</fullName>
    </submittedName>
</protein>
<dbReference type="InterPro" id="IPR050626">
    <property type="entry name" value="Peptidase_M16"/>
</dbReference>
<proteinExistence type="inferred from homology"/>
<dbReference type="PANTHER" id="PTHR43690:SF17">
    <property type="entry name" value="PROTEIN YHJJ"/>
    <property type="match status" value="1"/>
</dbReference>
<dbReference type="Pfam" id="PF05193">
    <property type="entry name" value="Peptidase_M16_C"/>
    <property type="match status" value="1"/>
</dbReference>
<feature type="domain" description="Peptidase M16 N-terminal" evidence="7">
    <location>
        <begin position="19"/>
        <end position="135"/>
    </location>
</feature>
<evidence type="ECO:0000259" key="7">
    <source>
        <dbReference type="Pfam" id="PF00675"/>
    </source>
</evidence>
<dbReference type="Proteomes" id="UP001501468">
    <property type="component" value="Unassembled WGS sequence"/>
</dbReference>
<dbReference type="Gene3D" id="3.30.830.10">
    <property type="entry name" value="Metalloenzyme, LuxS/M16 peptidase-like"/>
    <property type="match status" value="2"/>
</dbReference>
<keyword evidence="10" id="KW-1185">Reference proteome</keyword>
<dbReference type="InterPro" id="IPR007863">
    <property type="entry name" value="Peptidase_M16_C"/>
</dbReference>
<evidence type="ECO:0000256" key="4">
    <source>
        <dbReference type="ARBA" id="ARBA00022833"/>
    </source>
</evidence>